<name>A0A8S9HFF1_BRACR</name>
<accession>A0A8S9HFF1</accession>
<dbReference type="Proteomes" id="UP000712281">
    <property type="component" value="Unassembled WGS sequence"/>
</dbReference>
<evidence type="ECO:0000313" key="2">
    <source>
        <dbReference type="Proteomes" id="UP000712281"/>
    </source>
</evidence>
<sequence>MQSHNHVPNVEAIATDHVIIGVWTKPLETPKVSPLRARELHGQPPAIITAAAVANHLRWTSVRSVL</sequence>
<gene>
    <name evidence="1" type="ORF">F2Q68_00017458</name>
</gene>
<organism evidence="1 2">
    <name type="scientific">Brassica cretica</name>
    <name type="common">Mustard</name>
    <dbReference type="NCBI Taxonomy" id="69181"/>
    <lineage>
        <taxon>Eukaryota</taxon>
        <taxon>Viridiplantae</taxon>
        <taxon>Streptophyta</taxon>
        <taxon>Embryophyta</taxon>
        <taxon>Tracheophyta</taxon>
        <taxon>Spermatophyta</taxon>
        <taxon>Magnoliopsida</taxon>
        <taxon>eudicotyledons</taxon>
        <taxon>Gunneridae</taxon>
        <taxon>Pentapetalae</taxon>
        <taxon>rosids</taxon>
        <taxon>malvids</taxon>
        <taxon>Brassicales</taxon>
        <taxon>Brassicaceae</taxon>
        <taxon>Brassiceae</taxon>
        <taxon>Brassica</taxon>
    </lineage>
</organism>
<dbReference type="EMBL" id="QGKW02001940">
    <property type="protein sequence ID" value="KAF2555834.1"/>
    <property type="molecule type" value="Genomic_DNA"/>
</dbReference>
<reference evidence="1" key="1">
    <citation type="submission" date="2019-12" db="EMBL/GenBank/DDBJ databases">
        <title>Genome sequencing and annotation of Brassica cretica.</title>
        <authorList>
            <person name="Studholme D.J."/>
            <person name="Sarris P.F."/>
        </authorList>
    </citation>
    <scope>NUCLEOTIDE SEQUENCE</scope>
    <source>
        <strain evidence="1">PFS-001/15</strain>
        <tissue evidence="1">Leaf</tissue>
    </source>
</reference>
<proteinExistence type="predicted"/>
<protein>
    <submittedName>
        <fullName evidence="1">Uncharacterized protein</fullName>
    </submittedName>
</protein>
<evidence type="ECO:0000313" key="1">
    <source>
        <dbReference type="EMBL" id="KAF2555834.1"/>
    </source>
</evidence>
<comment type="caution">
    <text evidence="1">The sequence shown here is derived from an EMBL/GenBank/DDBJ whole genome shotgun (WGS) entry which is preliminary data.</text>
</comment>
<dbReference type="AlphaFoldDB" id="A0A8S9HFF1"/>